<organism evidence="4 5">
    <name type="scientific">Acaulospora morrowiae</name>
    <dbReference type="NCBI Taxonomy" id="94023"/>
    <lineage>
        <taxon>Eukaryota</taxon>
        <taxon>Fungi</taxon>
        <taxon>Fungi incertae sedis</taxon>
        <taxon>Mucoromycota</taxon>
        <taxon>Glomeromycotina</taxon>
        <taxon>Glomeromycetes</taxon>
        <taxon>Diversisporales</taxon>
        <taxon>Acaulosporaceae</taxon>
        <taxon>Acaulospora</taxon>
    </lineage>
</organism>
<proteinExistence type="inferred from homology"/>
<accession>A0A9N9BZK9</accession>
<evidence type="ECO:0000256" key="2">
    <source>
        <dbReference type="ARBA" id="ARBA00020188"/>
    </source>
</evidence>
<dbReference type="OrthoDB" id="2431281at2759"/>
<dbReference type="Proteomes" id="UP000789342">
    <property type="component" value="Unassembled WGS sequence"/>
</dbReference>
<reference evidence="4" key="1">
    <citation type="submission" date="2021-06" db="EMBL/GenBank/DDBJ databases">
        <authorList>
            <person name="Kallberg Y."/>
            <person name="Tangrot J."/>
            <person name="Rosling A."/>
        </authorList>
    </citation>
    <scope>NUCLEOTIDE SEQUENCE</scope>
    <source>
        <strain evidence="4">CL551</strain>
    </source>
</reference>
<evidence type="ECO:0000313" key="5">
    <source>
        <dbReference type="Proteomes" id="UP000789342"/>
    </source>
</evidence>
<dbReference type="AlphaFoldDB" id="A0A9N9BZK9"/>
<comment type="caution">
    <text evidence="4">The sequence shown here is derived from an EMBL/GenBank/DDBJ whole genome shotgun (WGS) entry which is preliminary data.</text>
</comment>
<dbReference type="Gene3D" id="3.90.70.80">
    <property type="match status" value="1"/>
</dbReference>
<evidence type="ECO:0000313" key="4">
    <source>
        <dbReference type="EMBL" id="CAG8586425.1"/>
    </source>
</evidence>
<dbReference type="GO" id="GO:0000785">
    <property type="term" value="C:chromatin"/>
    <property type="evidence" value="ECO:0007669"/>
    <property type="project" value="TreeGrafter"/>
</dbReference>
<dbReference type="InterPro" id="IPR003323">
    <property type="entry name" value="OTU_dom"/>
</dbReference>
<dbReference type="PANTHER" id="PTHR16081">
    <property type="entry name" value="VERTNIN"/>
    <property type="match status" value="1"/>
</dbReference>
<evidence type="ECO:0000256" key="1">
    <source>
        <dbReference type="ARBA" id="ARBA00007290"/>
    </source>
</evidence>
<dbReference type="CDD" id="cd22791">
    <property type="entry name" value="OTU_VRTN"/>
    <property type="match status" value="1"/>
</dbReference>
<dbReference type="GO" id="GO:0006357">
    <property type="term" value="P:regulation of transcription by RNA polymerase II"/>
    <property type="evidence" value="ECO:0007669"/>
    <property type="project" value="TreeGrafter"/>
</dbReference>
<dbReference type="PROSITE" id="PS50802">
    <property type="entry name" value="OTU"/>
    <property type="match status" value="1"/>
</dbReference>
<comment type="similarity">
    <text evidence="1">Belongs to the vertnin family.</text>
</comment>
<sequence length="283" mass="32408">MTARKCIRELRKKLDNYLKDYGNIEKIKEFAESLQTSKIISIDLSTLHNYKPSDTSLDTGACFLLPPKYRDDYECYKSKEDGDCLFNSASIVLTGTEDLSIKLRLAVLRELIVHSKNYLSLDEFKKAITYSDRALDIGDSAPPEKKHEVRYFAQIREMCEVGAWCTLLAIYGLSSVLERPIESIFPPVRNSLYADTFSRTVRPRVPKNKDPIMILWTNISVTDEISASTFLDELAPSCNHFVPVLKKKKTIQSKRQISSVDNDNSSMIIKRRMYALKNSQKNE</sequence>
<evidence type="ECO:0000259" key="3">
    <source>
        <dbReference type="PROSITE" id="PS50802"/>
    </source>
</evidence>
<keyword evidence="5" id="KW-1185">Reference proteome</keyword>
<feature type="domain" description="OTU" evidence="3">
    <location>
        <begin position="73"/>
        <end position="247"/>
    </location>
</feature>
<protein>
    <recommendedName>
        <fullName evidence="2">Vertnin</fullName>
    </recommendedName>
</protein>
<name>A0A9N9BZK9_9GLOM</name>
<dbReference type="Pfam" id="PF02338">
    <property type="entry name" value="OTU"/>
    <property type="match status" value="1"/>
</dbReference>
<gene>
    <name evidence="4" type="ORF">AMORRO_LOCUS7150</name>
</gene>
<dbReference type="EMBL" id="CAJVPV010005185">
    <property type="protein sequence ID" value="CAG8586425.1"/>
    <property type="molecule type" value="Genomic_DNA"/>
</dbReference>
<dbReference type="InterPro" id="IPR047273">
    <property type="entry name" value="VRTN_OTU_dom"/>
</dbReference>
<dbReference type="InterPro" id="IPR038822">
    <property type="entry name" value="Vertnin-like"/>
</dbReference>
<dbReference type="PANTHER" id="PTHR16081:SF0">
    <property type="entry name" value="VERTNIN"/>
    <property type="match status" value="1"/>
</dbReference>